<dbReference type="InterPro" id="IPR047367">
    <property type="entry name" value="Tudor_AKAP1"/>
</dbReference>
<keyword evidence="3" id="KW-0812">Transmembrane</keyword>
<reference evidence="6" key="1">
    <citation type="submission" date="2024-02" db="UniProtKB">
        <authorList>
            <consortium name="WormBaseParasite"/>
        </authorList>
    </citation>
    <scope>IDENTIFICATION</scope>
</reference>
<evidence type="ECO:0000313" key="5">
    <source>
        <dbReference type="Proteomes" id="UP000887575"/>
    </source>
</evidence>
<feature type="region of interest" description="Disordered" evidence="2">
    <location>
        <begin position="145"/>
        <end position="166"/>
    </location>
</feature>
<dbReference type="InterPro" id="IPR050621">
    <property type="entry name" value="Tudor_domain_containing"/>
</dbReference>
<dbReference type="SMART" id="SM00322">
    <property type="entry name" value="KH"/>
    <property type="match status" value="1"/>
</dbReference>
<dbReference type="AlphaFoldDB" id="A0AAF3E8Q4"/>
<dbReference type="PANTHER" id="PTHR22948:SF65">
    <property type="entry name" value="A-KINASE ANCHORING PROTEIN 1"/>
    <property type="match status" value="1"/>
</dbReference>
<evidence type="ECO:0000256" key="3">
    <source>
        <dbReference type="SAM" id="Phobius"/>
    </source>
</evidence>
<dbReference type="SUPFAM" id="SSF63748">
    <property type="entry name" value="Tudor/PWWP/MBT"/>
    <property type="match status" value="1"/>
</dbReference>
<dbReference type="Pfam" id="PF00567">
    <property type="entry name" value="TUDOR"/>
    <property type="match status" value="1"/>
</dbReference>
<dbReference type="InterPro" id="IPR002999">
    <property type="entry name" value="Tudor"/>
</dbReference>
<organism evidence="5 6">
    <name type="scientific">Mesorhabditis belari</name>
    <dbReference type="NCBI Taxonomy" id="2138241"/>
    <lineage>
        <taxon>Eukaryota</taxon>
        <taxon>Metazoa</taxon>
        <taxon>Ecdysozoa</taxon>
        <taxon>Nematoda</taxon>
        <taxon>Chromadorea</taxon>
        <taxon>Rhabditida</taxon>
        <taxon>Rhabditina</taxon>
        <taxon>Rhabditomorpha</taxon>
        <taxon>Rhabditoidea</taxon>
        <taxon>Rhabditidae</taxon>
        <taxon>Mesorhabditinae</taxon>
        <taxon>Mesorhabditis</taxon>
    </lineage>
</organism>
<dbReference type="PROSITE" id="PS50304">
    <property type="entry name" value="TUDOR"/>
    <property type="match status" value="1"/>
</dbReference>
<feature type="region of interest" description="Disordered" evidence="2">
    <location>
        <begin position="214"/>
        <end position="272"/>
    </location>
</feature>
<dbReference type="SMART" id="SM00333">
    <property type="entry name" value="TUDOR"/>
    <property type="match status" value="1"/>
</dbReference>
<dbReference type="InterPro" id="IPR047368">
    <property type="entry name" value="KH-I_AKAP1"/>
</dbReference>
<dbReference type="CDD" id="cd22395">
    <property type="entry name" value="KH-I_AKAP1"/>
    <property type="match status" value="1"/>
</dbReference>
<evidence type="ECO:0000256" key="1">
    <source>
        <dbReference type="PROSITE-ProRule" id="PRU00117"/>
    </source>
</evidence>
<keyword evidence="5" id="KW-1185">Reference proteome</keyword>
<dbReference type="InterPro" id="IPR035437">
    <property type="entry name" value="SNase_OB-fold_sf"/>
</dbReference>
<dbReference type="PROSITE" id="PS50084">
    <property type="entry name" value="KH_TYPE_1"/>
    <property type="match status" value="1"/>
</dbReference>
<keyword evidence="1" id="KW-0694">RNA-binding</keyword>
<dbReference type="Gene3D" id="3.30.1370.10">
    <property type="entry name" value="K Homology domain, type 1"/>
    <property type="match status" value="1"/>
</dbReference>
<dbReference type="GO" id="GO:0005739">
    <property type="term" value="C:mitochondrion"/>
    <property type="evidence" value="ECO:0007669"/>
    <property type="project" value="UniProtKB-ARBA"/>
</dbReference>
<dbReference type="Proteomes" id="UP000887575">
    <property type="component" value="Unassembled WGS sequence"/>
</dbReference>
<evidence type="ECO:0000259" key="4">
    <source>
        <dbReference type="PROSITE" id="PS50304"/>
    </source>
</evidence>
<keyword evidence="3" id="KW-1133">Transmembrane helix</keyword>
<dbReference type="Gene3D" id="2.30.30.140">
    <property type="match status" value="1"/>
</dbReference>
<dbReference type="Pfam" id="PF00013">
    <property type="entry name" value="KH_1"/>
    <property type="match status" value="1"/>
</dbReference>
<dbReference type="SUPFAM" id="SSF54791">
    <property type="entry name" value="Eukaryotic type KH-domain (KH-domain type I)"/>
    <property type="match status" value="1"/>
</dbReference>
<protein>
    <submittedName>
        <fullName evidence="6">Tudor domain-containing protein</fullName>
    </submittedName>
</protein>
<dbReference type="InterPro" id="IPR036612">
    <property type="entry name" value="KH_dom_type_1_sf"/>
</dbReference>
<evidence type="ECO:0000313" key="6">
    <source>
        <dbReference type="WBParaSite" id="MBELARI_LOCUS10294.1"/>
    </source>
</evidence>
<sequence length="593" mass="66579">MFFSIEGLTSQLALYSGLQSKNDNLEAINRKNREVPVTRFPLFRGYCQYHTSLPMDARRFAFLTLGSLSIATLIAWYISKAAKKRRALMSDSHQNLNTESKNDAFPNQQRVHFEEQENHHQNLNYESHKPLDDDDPLLNVDESTDCEEELEATNSTATDDETRNPEIEIEITEYGDEGADIDMENNIESKDQVPMSISPLAELLNSADMEPFSWSEEVERSYQESLEENEATNGDRETIESPSLQSQDSDGSSGDSGRATGGLASSLSPHEDSGEILPQYEFEIPNSLVGLIIGIKGKTIKELSTRTAVKMLIRPHHSQTKVDSHQICQVRGKRDQINKCLCMLRKRFPPPRFPELNLQPVMPPPLPSGLYDALHSQPTWLTLPEGVSTEVVISSLVDPGHLFLQQPTHPSFSSLNLLDRYMLHLYSQDSGIPHLSEPCETGLLCAAPILGAWFRAVTVLHYPEQDEVLVRFVDYGGYRRVSRMDLRQIRTDLMTLPFQSIECYLAHVQPVDGTSQWGDEAFTVFKSACMGKVIEAHIIGYHIDDRVPFVELSAPNHNGKVERVDALLMKGGLAKASDPSKICRLQPKNVSII</sequence>
<dbReference type="InterPro" id="IPR004087">
    <property type="entry name" value="KH_dom"/>
</dbReference>
<feature type="domain" description="Tudor" evidence="4">
    <location>
        <begin position="438"/>
        <end position="496"/>
    </location>
</feature>
<keyword evidence="3" id="KW-0472">Membrane</keyword>
<dbReference type="WBParaSite" id="MBELARI_LOCUS10294.1">
    <property type="protein sequence ID" value="MBELARI_LOCUS10294.1"/>
    <property type="gene ID" value="MBELARI_LOCUS10294"/>
</dbReference>
<dbReference type="CDD" id="cd20407">
    <property type="entry name" value="Tudor_AKAP1"/>
    <property type="match status" value="1"/>
</dbReference>
<proteinExistence type="predicted"/>
<dbReference type="Gene3D" id="2.40.50.90">
    <property type="match status" value="1"/>
</dbReference>
<feature type="transmembrane region" description="Helical" evidence="3">
    <location>
        <begin position="60"/>
        <end position="79"/>
    </location>
</feature>
<dbReference type="PANTHER" id="PTHR22948">
    <property type="entry name" value="TUDOR DOMAIN CONTAINING PROTEIN"/>
    <property type="match status" value="1"/>
</dbReference>
<evidence type="ECO:0000256" key="2">
    <source>
        <dbReference type="SAM" id="MobiDB-lite"/>
    </source>
</evidence>
<dbReference type="InterPro" id="IPR004088">
    <property type="entry name" value="KH_dom_type_1"/>
</dbReference>
<feature type="compositionally biased region" description="Low complexity" evidence="2">
    <location>
        <begin position="245"/>
        <end position="257"/>
    </location>
</feature>
<name>A0AAF3E8Q4_9BILA</name>
<accession>A0AAF3E8Q4</accession>
<dbReference type="GO" id="GO:0003723">
    <property type="term" value="F:RNA binding"/>
    <property type="evidence" value="ECO:0007669"/>
    <property type="project" value="UniProtKB-UniRule"/>
</dbReference>